<dbReference type="InterPro" id="IPR021733">
    <property type="entry name" value="DUF3304"/>
</dbReference>
<dbReference type="Proteomes" id="UP001216674">
    <property type="component" value="Unassembled WGS sequence"/>
</dbReference>
<organism evidence="3 4">
    <name type="scientific">Cupriavidus basilensis</name>
    <dbReference type="NCBI Taxonomy" id="68895"/>
    <lineage>
        <taxon>Bacteria</taxon>
        <taxon>Pseudomonadati</taxon>
        <taxon>Pseudomonadota</taxon>
        <taxon>Betaproteobacteria</taxon>
        <taxon>Burkholderiales</taxon>
        <taxon>Burkholderiaceae</taxon>
        <taxon>Cupriavidus</taxon>
    </lineage>
</organism>
<proteinExistence type="predicted"/>
<feature type="compositionally biased region" description="Polar residues" evidence="1">
    <location>
        <begin position="175"/>
        <end position="185"/>
    </location>
</feature>
<dbReference type="Pfam" id="PF11745">
    <property type="entry name" value="DUF3304"/>
    <property type="match status" value="1"/>
</dbReference>
<comment type="caution">
    <text evidence="3">The sequence shown here is derived from an EMBL/GenBank/DDBJ whole genome shotgun (WGS) entry which is preliminary data.</text>
</comment>
<feature type="chain" id="PRO_5045761329" evidence="2">
    <location>
        <begin position="28"/>
        <end position="192"/>
    </location>
</feature>
<reference evidence="3 4" key="1">
    <citation type="submission" date="2023-03" db="EMBL/GenBank/DDBJ databases">
        <title>Draft assemblies of triclosan tolerant bacteria isolated from returned activated sludge.</title>
        <authorList>
            <person name="Van Hamelsveld S."/>
        </authorList>
    </citation>
    <scope>NUCLEOTIDE SEQUENCE [LARGE SCALE GENOMIC DNA]</scope>
    <source>
        <strain evidence="3 4">GW210010_S58</strain>
    </source>
</reference>
<feature type="region of interest" description="Disordered" evidence="1">
    <location>
        <begin position="172"/>
        <end position="192"/>
    </location>
</feature>
<feature type="signal peptide" evidence="2">
    <location>
        <begin position="1"/>
        <end position="27"/>
    </location>
</feature>
<dbReference type="RefSeq" id="WP_276268381.1">
    <property type="nucleotide sequence ID" value="NZ_JARJLM010000590.1"/>
</dbReference>
<keyword evidence="4" id="KW-1185">Reference proteome</keyword>
<dbReference type="EMBL" id="JARJLM010000590">
    <property type="protein sequence ID" value="MDF3838420.1"/>
    <property type="molecule type" value="Genomic_DNA"/>
</dbReference>
<sequence>MRNALTRFLHIALLLALTACKSSDAPAAATPHEDTKVPLRVSILNYSDDYLDAVYVNESWAGSMSAHAGGGKVAGSAEVPHKWDPNYKLTIRWRDESLYNKDHHALYKREVATEPYQQYRPGGVTMLWVAFFPNGVLRLFPTRVDPGHEDFPEGLLEPAFECRRQFPGDPKCFPPTSSWVENPSQGKEEVKP</sequence>
<evidence type="ECO:0000256" key="1">
    <source>
        <dbReference type="SAM" id="MobiDB-lite"/>
    </source>
</evidence>
<name>A0ABT6B0M9_9BURK</name>
<protein>
    <submittedName>
        <fullName evidence="3">DUF3304 domain-containing protein</fullName>
    </submittedName>
</protein>
<gene>
    <name evidence="3" type="ORF">P3W85_36635</name>
</gene>
<evidence type="ECO:0000313" key="4">
    <source>
        <dbReference type="Proteomes" id="UP001216674"/>
    </source>
</evidence>
<keyword evidence="2" id="KW-0732">Signal</keyword>
<accession>A0ABT6B0M9</accession>
<dbReference type="PROSITE" id="PS51257">
    <property type="entry name" value="PROKAR_LIPOPROTEIN"/>
    <property type="match status" value="1"/>
</dbReference>
<evidence type="ECO:0000256" key="2">
    <source>
        <dbReference type="SAM" id="SignalP"/>
    </source>
</evidence>
<evidence type="ECO:0000313" key="3">
    <source>
        <dbReference type="EMBL" id="MDF3838420.1"/>
    </source>
</evidence>